<dbReference type="InterPro" id="IPR013414">
    <property type="entry name" value="Cas7/Cst2/DevR_sub_I-B/Tneap"/>
</dbReference>
<organism evidence="3 4">
    <name type="scientific">Methanocaldococcus infernus (strain DSM 11812 / JCM 15783 / ME)</name>
    <dbReference type="NCBI Taxonomy" id="573063"/>
    <lineage>
        <taxon>Archaea</taxon>
        <taxon>Methanobacteriati</taxon>
        <taxon>Methanobacteriota</taxon>
        <taxon>Methanomada group</taxon>
        <taxon>Methanococci</taxon>
        <taxon>Methanococcales</taxon>
        <taxon>Methanocaldococcaceae</taxon>
        <taxon>Methanocaldococcus</taxon>
    </lineage>
</organism>
<dbReference type="NCBIfam" id="TIGR01875">
    <property type="entry name" value="cas_MJ0381"/>
    <property type="match status" value="1"/>
</dbReference>
<name>D5VSN2_METIM</name>
<keyword evidence="4" id="KW-1185">Reference proteome</keyword>
<dbReference type="InterPro" id="IPR010154">
    <property type="entry name" value="CRISPR-assoc_Cas7/Cst2/DevR"/>
</dbReference>
<dbReference type="RefSeq" id="WP_013100331.1">
    <property type="nucleotide sequence ID" value="NC_014122.1"/>
</dbReference>
<sequence length="365" mass="42164">MKFVSGLVLIDAPHSALNMMGTDTSTPDRNKVVVKKLKCGRDSYAYVSAQAWRYWWRLTLKEHFNWELSPVEKVEGKNQVYTKANPIKYPDDDIFGYMKAMEDFTVTRISPLKNTPLISILPVRNSLTSDFANTSRHEGDPVIYEMEFYSTVLKGAFSLDLDAVGRFSLIDKAGFRNIIDFEKYKEDKKKSKKLEKIRKEINWDEEYLKAAKEIGVIMKKNEWIMPNDIRAKRATETIKALKYLYGGAKQTLFLTDVTPKFIALGMFNGGINPFISDIFYEDRGEIVFNKEALVKRLEEFKDVLESKKIFFGFDEGFIKKWGLEEIKDIKINGIEVIYGSVGEILEEISKEISNYYNLVLKDDQS</sequence>
<dbReference type="HOGENOM" id="CLU_068035_0_0_2"/>
<dbReference type="KEGG" id="mif:Metin_0924"/>
<keyword evidence="1" id="KW-0051">Antiviral defense</keyword>
<evidence type="ECO:0000313" key="3">
    <source>
        <dbReference type="EMBL" id="ADG13585.1"/>
    </source>
</evidence>
<dbReference type="STRING" id="573063.Metin_0924"/>
<dbReference type="Proteomes" id="UP000002061">
    <property type="component" value="Chromosome"/>
</dbReference>
<dbReference type="NCBIfam" id="TIGR02585">
    <property type="entry name" value="cas_Cst2_DevR"/>
    <property type="match status" value="1"/>
</dbReference>
<accession>D5VSN2</accession>
<dbReference type="Pfam" id="PF01905">
    <property type="entry name" value="DevR"/>
    <property type="match status" value="1"/>
</dbReference>
<dbReference type="EMBL" id="CP002009">
    <property type="protein sequence ID" value="ADG13585.1"/>
    <property type="molecule type" value="Genomic_DNA"/>
</dbReference>
<evidence type="ECO:0000313" key="4">
    <source>
        <dbReference type="Proteomes" id="UP000002061"/>
    </source>
</evidence>
<dbReference type="GeneID" id="9131937"/>
<dbReference type="AlphaFoldDB" id="D5VSN2"/>
<reference evidence="3" key="1">
    <citation type="submission" date="2010-04" db="EMBL/GenBank/DDBJ databases">
        <title>Complete sequence of Methanocaldococcus infernus ME.</title>
        <authorList>
            <consortium name="US DOE Joint Genome Institute"/>
            <person name="Lucas S."/>
            <person name="Copeland A."/>
            <person name="Lapidus A."/>
            <person name="Cheng J.-F."/>
            <person name="Bruce D."/>
            <person name="Goodwin L."/>
            <person name="Pitluck S."/>
            <person name="Munk A.C."/>
            <person name="Detter J.C."/>
            <person name="Han C."/>
            <person name="Tapia R."/>
            <person name="Land M."/>
            <person name="Hauser L."/>
            <person name="Kyrpides N."/>
            <person name="Mikhailova N."/>
            <person name="Sieprawska-Lupa M."/>
            <person name="Whitman W.B."/>
            <person name="Woyke T."/>
        </authorList>
    </citation>
    <scope>NUCLEOTIDE SEQUENCE [LARGE SCALE GENOMIC DNA]</scope>
    <source>
        <strain evidence="3">ME</strain>
    </source>
</reference>
<protein>
    <submittedName>
        <fullName evidence="3">CRISPR-associated autoregulator, DevR family</fullName>
    </submittedName>
</protein>
<gene>
    <name evidence="3" type="ordered locus">Metin_0924</name>
</gene>
<comment type="function">
    <text evidence="2">CRISPR (clustered regularly interspaced short palindromic repeat) is an adaptive immune system that provides protection against mobile genetic elements (viruses, transposable elements and conjugative plasmids). CRISPR clusters contain spacers, sequences complementary to antecedent mobile elements, and target invading nucleic acids. CRISPR clusters are transcribed and processed into CRISPR RNA (crRNA).</text>
</comment>
<proteinExistence type="predicted"/>
<dbReference type="eggNOG" id="arCOG03617">
    <property type="taxonomic scope" value="Archaea"/>
</dbReference>
<evidence type="ECO:0000256" key="1">
    <source>
        <dbReference type="ARBA" id="ARBA00023118"/>
    </source>
</evidence>
<evidence type="ECO:0000256" key="2">
    <source>
        <dbReference type="ARBA" id="ARBA00025626"/>
    </source>
</evidence>
<dbReference type="GO" id="GO:0051607">
    <property type="term" value="P:defense response to virus"/>
    <property type="evidence" value="ECO:0007669"/>
    <property type="project" value="UniProtKB-KW"/>
</dbReference>
<dbReference type="OrthoDB" id="132787at2157"/>